<dbReference type="EMBL" id="KC900173">
    <property type="protein sequence ID" value="AHL89027.1"/>
    <property type="molecule type" value="Genomic_DNA"/>
</dbReference>
<dbReference type="Pfam" id="PF06917">
    <property type="entry name" value="Pectate_lyase_2"/>
    <property type="match status" value="1"/>
</dbReference>
<reference evidence="1" key="1">
    <citation type="submission" date="2013-04" db="EMBL/GenBank/DDBJ databases">
        <authorList>
            <person name="Liu Z."/>
            <person name="Cheng L."/>
            <person name="Duan S."/>
            <person name="Feng X."/>
            <person name="Zheng K."/>
            <person name="Zheng X."/>
        </authorList>
    </citation>
    <scope>NUCLEOTIDE SEQUENCE</scope>
    <source>
        <strain evidence="1">DCE-01</strain>
    </source>
</reference>
<dbReference type="InterPro" id="IPR053649">
    <property type="entry name" value="PL_2"/>
</dbReference>
<dbReference type="NCBIfam" id="NF041904">
    <property type="entry name" value="exo-PATE_PelW"/>
    <property type="match status" value="1"/>
</dbReference>
<dbReference type="AlphaFoldDB" id="A0A023JPW2"/>
<dbReference type="GO" id="GO:0016837">
    <property type="term" value="F:carbon-oxygen lyase activity, acting on polysaccharides"/>
    <property type="evidence" value="ECO:0007669"/>
    <property type="project" value="InterPro"/>
</dbReference>
<dbReference type="Gene3D" id="2.30.30.880">
    <property type="match status" value="1"/>
</dbReference>
<dbReference type="Gene3D" id="1.50.10.20">
    <property type="match status" value="1"/>
</dbReference>
<dbReference type="InterPro" id="IPR010702">
    <property type="entry name" value="Pectate_lyase_2"/>
</dbReference>
<dbReference type="PIRSF" id="PIRSF001432">
    <property type="entry name" value="Pect_lyase"/>
    <property type="match status" value="1"/>
</dbReference>
<accession>A0A023JPW2</accession>
<evidence type="ECO:0000313" key="1">
    <source>
        <dbReference type="EMBL" id="AHL89027.1"/>
    </source>
</evidence>
<dbReference type="GO" id="GO:0042597">
    <property type="term" value="C:periplasmic space"/>
    <property type="evidence" value="ECO:0007669"/>
    <property type="project" value="InterPro"/>
</dbReference>
<dbReference type="Gene3D" id="3.90.105.40">
    <property type="match status" value="1"/>
</dbReference>
<name>A0A023JPW2_9GAMM</name>
<dbReference type="GO" id="GO:0045490">
    <property type="term" value="P:pectin catabolic process"/>
    <property type="evidence" value="ECO:0007669"/>
    <property type="project" value="InterPro"/>
</dbReference>
<keyword evidence="1" id="KW-0456">Lyase</keyword>
<protein>
    <submittedName>
        <fullName evidence="1">Exopolygalacturonate lyase</fullName>
    </submittedName>
</protein>
<proteinExistence type="predicted"/>
<organism evidence="1">
    <name type="scientific">Dickeya sp. DCE-01</name>
    <dbReference type="NCBI Taxonomy" id="1277493"/>
    <lineage>
        <taxon>Bacteria</taxon>
        <taxon>Pseudomonadati</taxon>
        <taxon>Pseudomonadota</taxon>
        <taxon>Gammaproteobacteria</taxon>
        <taxon>Enterobacterales</taxon>
        <taxon>Pectobacteriaceae</taxon>
        <taxon>Dickeya</taxon>
    </lineage>
</organism>
<sequence length="543" mass="62766">MSIFTDLNTSRKWQIDQWLSAINSHIEKIQQYGHSAVNPTPLLADGFEIKTQSPVVWQFPDGHDAPISNFASQQNWLRLLISMSAVTETEKYRQMAFSQSEYFLDCFVDENSGLFYWGGHRFINLDTLAGEGPESKSMVHELKHHLPYYEFLHQVNPEKTRHFIQGFWNAHVEDWSCLDLGRHGDYAKQRDPDVFLHSRHDVVTPAKWPELPLTKGLTFVNAGTDLIYAAFVYARHTGDAHAAAWGKHLYRQYVLARNPETGMPVYQFSSPLQRQPVPADDNQTQSWFGDRAQRQFGPEFGAIAREANVLFRDMRPLLIDNPLAMLDILRHQPDAEILTWVIAGLKNYYQYAYDVDSNSLRPMWNNGQDMTGYCFKRDGYYGKAGTVLKPFPLEGDYLLPLVRAWRLSDDNDLYTLIVTMLSRLEKQGIHQSASPFLLLAITELAQAKQSAQWAEYAWQMAEILFKRYFHHGLFVRSEHHRYVRLDDPFPAILLTLIAACRNKWPEVPAVLTQGGYIHGDYRINGESRVIYDTEFIYPEKLIH</sequence>